<keyword evidence="1 2" id="KW-0175">Coiled coil</keyword>
<dbReference type="HOGENOM" id="CLU_369402_0_0_1"/>
<organism evidence="5 6">
    <name type="scientific">Globisporangium ultimum (strain ATCC 200006 / CBS 805.95 / DAOM BR144)</name>
    <name type="common">Pythium ultimum</name>
    <dbReference type="NCBI Taxonomy" id="431595"/>
    <lineage>
        <taxon>Eukaryota</taxon>
        <taxon>Sar</taxon>
        <taxon>Stramenopiles</taxon>
        <taxon>Oomycota</taxon>
        <taxon>Peronosporomycetes</taxon>
        <taxon>Pythiales</taxon>
        <taxon>Pythiaceae</taxon>
        <taxon>Globisporangium</taxon>
    </lineage>
</organism>
<feature type="coiled-coil region" evidence="2">
    <location>
        <begin position="369"/>
        <end position="396"/>
    </location>
</feature>
<sequence length="754" mass="82228">MLQLLEVDTKLGIIAGLAIAAKKQQEVQSEDEDTVTGGGSLADKRAESSRKTHRKPFRNGSAAHSGGGTHGSNGDESIASNSAAQLSSKKYSVHAQRDVIRKLQERNQILKQELSIESRDAKSMLGADKRQRLGYLHKMMATYNKKIELKNEMDSINKHLRAQIEKVRKDRVIFDGIYKKLEKEMSEYRHRHELSVEDLKKALDAKQQVNLEILQIQHDAEMEQRSYEQQFQELKALIETSMREAARLGGGPTSPLAMMNGSPFAMTKSSHASMGDESASLLKPGGAIGGPGVTENDYGKENPINRVSVLSTWKIGYDRALAATNESVVAKYDTAFAGIKQLTGIQDITKIADEIVSRDEANFKRFKRVEELNQEQVQLQTQVDELTAQIEAFKAQEGLATSASQKQQYRDMEQKFQSALEKSKAFDNEYEDITTTLTRVKSSVHSIHSMLVHANCARNVDKFSQGSAHLALGSHSARDVTDANVLEYLQAIETFTTSLMKETHDAAAAATAAESATRPPGQFVNDGPAAAQPGTTQQQAPDASLPPNHDTVTASTSPIGHGPPTLPSDPSQRLRVHVPSFGGANGAIIVPANSSFHNDLLHDGSEGSSGSSGSHKPVLQSSVKALQQQQQLQLQQQQMLQRRKSGTRFELLTRKSLSQLQFVAALAAAVTVNNDQPLDSLHDEAAENSTSSGRDGRHGITAVSAAKQVGSANQAVLEDDEEERALTYDELRAYAAKNVVKRKSGDGVANHNQQ</sequence>
<feature type="region of interest" description="Disordered" evidence="3">
    <location>
        <begin position="510"/>
        <end position="578"/>
    </location>
</feature>
<evidence type="ECO:0000256" key="2">
    <source>
        <dbReference type="SAM" id="Coils"/>
    </source>
</evidence>
<feature type="compositionally biased region" description="Low complexity" evidence="3">
    <location>
        <begin position="527"/>
        <end position="541"/>
    </location>
</feature>
<dbReference type="InterPro" id="IPR051876">
    <property type="entry name" value="ODA-DC/CCD"/>
</dbReference>
<dbReference type="STRING" id="431595.K3WW00"/>
<evidence type="ECO:0000313" key="5">
    <source>
        <dbReference type="EnsemblProtists" id="PYU1_T009148"/>
    </source>
</evidence>
<feature type="coiled-coil region" evidence="2">
    <location>
        <begin position="93"/>
        <end position="120"/>
    </location>
</feature>
<dbReference type="InterPro" id="IPR049258">
    <property type="entry name" value="ODAD1_CC"/>
</dbReference>
<keyword evidence="6" id="KW-1185">Reference proteome</keyword>
<accession>K3WW00</accession>
<dbReference type="Pfam" id="PF21773">
    <property type="entry name" value="ODAD1_CC"/>
    <property type="match status" value="2"/>
</dbReference>
<name>K3WW00_GLOUD</name>
<dbReference type="InParanoid" id="K3WW00"/>
<reference evidence="6" key="1">
    <citation type="journal article" date="2010" name="Genome Biol.">
        <title>Genome sequence of the necrotrophic plant pathogen Pythium ultimum reveals original pathogenicity mechanisms and effector repertoire.</title>
        <authorList>
            <person name="Levesque C.A."/>
            <person name="Brouwer H."/>
            <person name="Cano L."/>
            <person name="Hamilton J.P."/>
            <person name="Holt C."/>
            <person name="Huitema E."/>
            <person name="Raffaele S."/>
            <person name="Robideau G.P."/>
            <person name="Thines M."/>
            <person name="Win J."/>
            <person name="Zerillo M.M."/>
            <person name="Beakes G.W."/>
            <person name="Boore J.L."/>
            <person name="Busam D."/>
            <person name="Dumas B."/>
            <person name="Ferriera S."/>
            <person name="Fuerstenberg S.I."/>
            <person name="Gachon C.M."/>
            <person name="Gaulin E."/>
            <person name="Govers F."/>
            <person name="Grenville-Briggs L."/>
            <person name="Horner N."/>
            <person name="Hostetler J."/>
            <person name="Jiang R.H."/>
            <person name="Johnson J."/>
            <person name="Krajaejun T."/>
            <person name="Lin H."/>
            <person name="Meijer H.J."/>
            <person name="Moore B."/>
            <person name="Morris P."/>
            <person name="Phuntmart V."/>
            <person name="Puiu D."/>
            <person name="Shetty J."/>
            <person name="Stajich J.E."/>
            <person name="Tripathy S."/>
            <person name="Wawra S."/>
            <person name="van West P."/>
            <person name="Whitty B.R."/>
            <person name="Coutinho P.M."/>
            <person name="Henrissat B."/>
            <person name="Martin F."/>
            <person name="Thomas P.D."/>
            <person name="Tyler B.M."/>
            <person name="De Vries R.P."/>
            <person name="Kamoun S."/>
            <person name="Yandell M."/>
            <person name="Tisserat N."/>
            <person name="Buell C.R."/>
        </authorList>
    </citation>
    <scope>NUCLEOTIDE SEQUENCE</scope>
    <source>
        <strain evidence="6">DAOM:BR144</strain>
    </source>
</reference>
<dbReference type="OMA" id="ANFQRFK"/>
<reference evidence="5" key="3">
    <citation type="submission" date="2015-02" db="UniProtKB">
        <authorList>
            <consortium name="EnsemblProtists"/>
        </authorList>
    </citation>
    <scope>IDENTIFICATION</scope>
    <source>
        <strain evidence="5">DAOM BR144</strain>
    </source>
</reference>
<evidence type="ECO:0000256" key="1">
    <source>
        <dbReference type="ARBA" id="ARBA00023054"/>
    </source>
</evidence>
<dbReference type="Proteomes" id="UP000019132">
    <property type="component" value="Unassembled WGS sequence"/>
</dbReference>
<evidence type="ECO:0000259" key="4">
    <source>
        <dbReference type="Pfam" id="PF21773"/>
    </source>
</evidence>
<feature type="region of interest" description="Disordered" evidence="3">
    <location>
        <begin position="24"/>
        <end position="78"/>
    </location>
</feature>
<dbReference type="EMBL" id="GL376632">
    <property type="status" value="NOT_ANNOTATED_CDS"/>
    <property type="molecule type" value="Genomic_DNA"/>
</dbReference>
<dbReference type="EnsemblProtists" id="PYU1_T009148">
    <property type="protein sequence ID" value="PYU1_T009148"/>
    <property type="gene ID" value="PYU1_G009130"/>
</dbReference>
<feature type="region of interest" description="Disordered" evidence="3">
    <location>
        <begin position="599"/>
        <end position="624"/>
    </location>
</feature>
<dbReference type="AlphaFoldDB" id="K3WW00"/>
<reference evidence="6" key="2">
    <citation type="submission" date="2010-04" db="EMBL/GenBank/DDBJ databases">
        <authorList>
            <person name="Buell R."/>
            <person name="Hamilton J."/>
            <person name="Hostetler J."/>
        </authorList>
    </citation>
    <scope>NUCLEOTIDE SEQUENCE [LARGE SCALE GENOMIC DNA]</scope>
    <source>
        <strain evidence="6">DAOM:BR144</strain>
    </source>
</reference>
<evidence type="ECO:0000313" key="6">
    <source>
        <dbReference type="Proteomes" id="UP000019132"/>
    </source>
</evidence>
<feature type="domain" description="ODAD1 central coiled coil region" evidence="4">
    <location>
        <begin position="324"/>
        <end position="449"/>
    </location>
</feature>
<dbReference type="PANTHER" id="PTHR21694:SF18">
    <property type="entry name" value="COILED-COIL DOMAIN-CONTAINING PROTEIN 63"/>
    <property type="match status" value="1"/>
</dbReference>
<feature type="domain" description="ODAD1 central coiled coil region" evidence="4">
    <location>
        <begin position="156"/>
        <end position="241"/>
    </location>
</feature>
<proteinExistence type="predicted"/>
<evidence type="ECO:0000256" key="3">
    <source>
        <dbReference type="SAM" id="MobiDB-lite"/>
    </source>
</evidence>
<dbReference type="eggNOG" id="ENOG502RYHE">
    <property type="taxonomic scope" value="Eukaryota"/>
</dbReference>
<protein>
    <recommendedName>
        <fullName evidence="4">ODAD1 central coiled coil region domain-containing protein</fullName>
    </recommendedName>
</protein>
<dbReference type="PANTHER" id="PTHR21694">
    <property type="entry name" value="COILED-COIL DOMAIN-CONTAINING PROTEIN 63"/>
    <property type="match status" value="1"/>
</dbReference>
<dbReference type="VEuPathDB" id="FungiDB:PYU1_G009130"/>